<evidence type="ECO:0000313" key="1">
    <source>
        <dbReference type="EMBL" id="KAK0641464.1"/>
    </source>
</evidence>
<accession>A0AA40CLK2</accession>
<comment type="caution">
    <text evidence="1">The sequence shown here is derived from an EMBL/GenBank/DDBJ whole genome shotgun (WGS) entry which is preliminary data.</text>
</comment>
<sequence>MESSNYRFIALPPKDLQDVRERLASQIPVEAKPSLYVYDLPALVEEVRNAVVLEMADSMNKWAGAKHRAITRFERPPHTPKFFQLKKGGTTIWTNKGHTGLMVPLFKGEVKISVRARDSDTSHSIFWTCENALQLDEETGVRPLEEDLVFHYNNFLFTEATQGIDDRIKMEESI</sequence>
<name>A0AA40CLK2_9PEZI</name>
<gene>
    <name evidence="1" type="ORF">B0T16DRAFT_419867</name>
</gene>
<keyword evidence="2" id="KW-1185">Reference proteome</keyword>
<reference evidence="1" key="1">
    <citation type="submission" date="2023-06" db="EMBL/GenBank/DDBJ databases">
        <title>Genome-scale phylogeny and comparative genomics of the fungal order Sordariales.</title>
        <authorList>
            <consortium name="Lawrence Berkeley National Laboratory"/>
            <person name="Hensen N."/>
            <person name="Bonometti L."/>
            <person name="Westerberg I."/>
            <person name="Brannstrom I.O."/>
            <person name="Guillou S."/>
            <person name="Cros-Aarteil S."/>
            <person name="Calhoun S."/>
            <person name="Haridas S."/>
            <person name="Kuo A."/>
            <person name="Mondo S."/>
            <person name="Pangilinan J."/>
            <person name="Riley R."/>
            <person name="Labutti K."/>
            <person name="Andreopoulos B."/>
            <person name="Lipzen A."/>
            <person name="Chen C."/>
            <person name="Yanf M."/>
            <person name="Daum C."/>
            <person name="Ng V."/>
            <person name="Clum A."/>
            <person name="Steindorff A."/>
            <person name="Ohm R."/>
            <person name="Martin F."/>
            <person name="Silar P."/>
            <person name="Natvig D."/>
            <person name="Lalanne C."/>
            <person name="Gautier V."/>
            <person name="Ament-Velasquez S.L."/>
            <person name="Kruys A."/>
            <person name="Hutchinson M.I."/>
            <person name="Powell A.J."/>
            <person name="Barry K."/>
            <person name="Miller A.N."/>
            <person name="Grigoriev I.V."/>
            <person name="Debuchy R."/>
            <person name="Gladieux P."/>
            <person name="Thoren M.H."/>
            <person name="Johannesson H."/>
        </authorList>
    </citation>
    <scope>NUCLEOTIDE SEQUENCE</scope>
    <source>
        <strain evidence="1">SMH2532-1</strain>
    </source>
</reference>
<evidence type="ECO:0000313" key="2">
    <source>
        <dbReference type="Proteomes" id="UP001174936"/>
    </source>
</evidence>
<dbReference type="AlphaFoldDB" id="A0AA40CLK2"/>
<dbReference type="EMBL" id="JAULSV010000006">
    <property type="protein sequence ID" value="KAK0641464.1"/>
    <property type="molecule type" value="Genomic_DNA"/>
</dbReference>
<dbReference type="Proteomes" id="UP001174936">
    <property type="component" value="Unassembled WGS sequence"/>
</dbReference>
<organism evidence="1 2">
    <name type="scientific">Cercophora newfieldiana</name>
    <dbReference type="NCBI Taxonomy" id="92897"/>
    <lineage>
        <taxon>Eukaryota</taxon>
        <taxon>Fungi</taxon>
        <taxon>Dikarya</taxon>
        <taxon>Ascomycota</taxon>
        <taxon>Pezizomycotina</taxon>
        <taxon>Sordariomycetes</taxon>
        <taxon>Sordariomycetidae</taxon>
        <taxon>Sordariales</taxon>
        <taxon>Lasiosphaeriaceae</taxon>
        <taxon>Cercophora</taxon>
    </lineage>
</organism>
<protein>
    <submittedName>
        <fullName evidence="1">Uncharacterized protein</fullName>
    </submittedName>
</protein>
<proteinExistence type="predicted"/>